<protein>
    <submittedName>
        <fullName evidence="3">Uncharacterized protein</fullName>
    </submittedName>
</protein>
<dbReference type="KEGG" id="cpoy:GP475_03905"/>
<feature type="region of interest" description="Disordered" evidence="1">
    <location>
        <begin position="48"/>
        <end position="69"/>
    </location>
</feature>
<keyword evidence="2" id="KW-0812">Transmembrane</keyword>
<evidence type="ECO:0000256" key="1">
    <source>
        <dbReference type="SAM" id="MobiDB-lite"/>
    </source>
</evidence>
<evidence type="ECO:0000256" key="2">
    <source>
        <dbReference type="SAM" id="Phobius"/>
    </source>
</evidence>
<feature type="compositionally biased region" description="Basic and acidic residues" evidence="1">
    <location>
        <begin position="347"/>
        <end position="369"/>
    </location>
</feature>
<keyword evidence="2" id="KW-1133">Transmembrane helix</keyword>
<gene>
    <name evidence="3" type="ORF">GP475_03905</name>
</gene>
<organism evidence="3 4">
    <name type="scientific">Corynebacterium poyangense</name>
    <dbReference type="NCBI Taxonomy" id="2684405"/>
    <lineage>
        <taxon>Bacteria</taxon>
        <taxon>Bacillati</taxon>
        <taxon>Actinomycetota</taxon>
        <taxon>Actinomycetes</taxon>
        <taxon>Mycobacteriales</taxon>
        <taxon>Corynebacteriaceae</taxon>
        <taxon>Corynebacterium</taxon>
    </lineage>
</organism>
<accession>A0A7H0SMW0</accession>
<sequence length="369" mass="40987">MPGGVAIILMIVLWLFVLAPLLLRGQKPIRKAGEAFDETRVVFEGDSGELPATRRRPRLSSSDVRVHHDDQDQDLEVVDSEEVVIEDSTPNSRIGRLFSQAFRRGETSENAEHTAELEPEYIDGDVVHELEPAADSQEDGPAEEEISQVGLEEDPEESTTYAYDDAYTGPADLLDPRAAVDNTEDPHSEELPEEHETTNDDLTAEELEFAQRRARRGGWDPEAAAQISASRYQRRQRTLIGLGVLLILGIVGGIVLGSWVWALPLVIGAIATAYLAALRNQVRAEEALRARRIRQLRRARLGVRNTADDDLPLPRQLRRPGAVVLEADDESPDFVQLDTVYAEDILGPEHEDSDSARPRFRVRDGLKAG</sequence>
<keyword evidence="2" id="KW-0472">Membrane</keyword>
<dbReference type="AlphaFoldDB" id="A0A7H0SMW0"/>
<feature type="compositionally biased region" description="Acidic residues" evidence="1">
    <location>
        <begin position="136"/>
        <end position="157"/>
    </location>
</feature>
<feature type="transmembrane region" description="Helical" evidence="2">
    <location>
        <begin position="6"/>
        <end position="23"/>
    </location>
</feature>
<dbReference type="InterPro" id="IPR053779">
    <property type="entry name" value="GlpR"/>
</dbReference>
<feature type="transmembrane region" description="Helical" evidence="2">
    <location>
        <begin position="262"/>
        <end position="282"/>
    </location>
</feature>
<dbReference type="RefSeq" id="WP_187975343.1">
    <property type="nucleotide sequence ID" value="NZ_CP046884.1"/>
</dbReference>
<keyword evidence="4" id="KW-1185">Reference proteome</keyword>
<feature type="transmembrane region" description="Helical" evidence="2">
    <location>
        <begin position="238"/>
        <end position="256"/>
    </location>
</feature>
<dbReference type="NCBIfam" id="NF045516">
    <property type="entry name" value="GlpR"/>
    <property type="match status" value="1"/>
</dbReference>
<reference evidence="3 4" key="1">
    <citation type="submission" date="2019-12" db="EMBL/GenBank/DDBJ databases">
        <title>Corynebacterium sp. nov., isolated from feces of the Anser Albifrons in China.</title>
        <authorList>
            <person name="Liu Q."/>
        </authorList>
    </citation>
    <scope>NUCLEOTIDE SEQUENCE [LARGE SCALE GENOMIC DNA]</scope>
    <source>
        <strain evidence="3 4">4H37-19</strain>
    </source>
</reference>
<dbReference type="EMBL" id="CP046884">
    <property type="protein sequence ID" value="QNQ89885.1"/>
    <property type="molecule type" value="Genomic_DNA"/>
</dbReference>
<evidence type="ECO:0000313" key="4">
    <source>
        <dbReference type="Proteomes" id="UP000516320"/>
    </source>
</evidence>
<feature type="region of interest" description="Disordered" evidence="1">
    <location>
        <begin position="132"/>
        <end position="203"/>
    </location>
</feature>
<name>A0A7H0SMW0_9CORY</name>
<feature type="compositionally biased region" description="Basic and acidic residues" evidence="1">
    <location>
        <begin position="184"/>
        <end position="198"/>
    </location>
</feature>
<feature type="region of interest" description="Disordered" evidence="1">
    <location>
        <begin position="346"/>
        <end position="369"/>
    </location>
</feature>
<evidence type="ECO:0000313" key="3">
    <source>
        <dbReference type="EMBL" id="QNQ89885.1"/>
    </source>
</evidence>
<proteinExistence type="predicted"/>
<dbReference type="Proteomes" id="UP000516320">
    <property type="component" value="Chromosome"/>
</dbReference>